<dbReference type="Proteomes" id="UP000504636">
    <property type="component" value="Unplaced"/>
</dbReference>
<dbReference type="RefSeq" id="XP_033569995.1">
    <property type="nucleotide sequence ID" value="XM_033728593.1"/>
</dbReference>
<evidence type="ECO:0000313" key="2">
    <source>
        <dbReference type="Proteomes" id="UP000504636"/>
    </source>
</evidence>
<organism evidence="1">
    <name type="scientific">Mytilinidion resinicola</name>
    <dbReference type="NCBI Taxonomy" id="574789"/>
    <lineage>
        <taxon>Eukaryota</taxon>
        <taxon>Fungi</taxon>
        <taxon>Dikarya</taxon>
        <taxon>Ascomycota</taxon>
        <taxon>Pezizomycotina</taxon>
        <taxon>Dothideomycetes</taxon>
        <taxon>Pleosporomycetidae</taxon>
        <taxon>Mytilinidiales</taxon>
        <taxon>Mytilinidiaceae</taxon>
        <taxon>Mytilinidion</taxon>
    </lineage>
</organism>
<reference evidence="3" key="2">
    <citation type="submission" date="2020-04" db="EMBL/GenBank/DDBJ databases">
        <authorList>
            <consortium name="NCBI Genome Project"/>
        </authorList>
    </citation>
    <scope>NUCLEOTIDE SEQUENCE</scope>
    <source>
        <strain evidence="3">CBS 304.34</strain>
    </source>
</reference>
<accession>A0A6A6Y2J7</accession>
<reference evidence="3" key="3">
    <citation type="submission" date="2025-04" db="UniProtKB">
        <authorList>
            <consortium name="RefSeq"/>
        </authorList>
    </citation>
    <scope>IDENTIFICATION</scope>
    <source>
        <strain evidence="3">CBS 304.34</strain>
    </source>
</reference>
<dbReference type="AlphaFoldDB" id="A0A6A6Y2J7"/>
<reference evidence="1 3" key="1">
    <citation type="journal article" date="2020" name="Stud. Mycol.">
        <title>101 Dothideomycetes genomes: a test case for predicting lifestyles and emergence of pathogens.</title>
        <authorList>
            <person name="Haridas S."/>
            <person name="Albert R."/>
            <person name="Binder M."/>
            <person name="Bloem J."/>
            <person name="Labutti K."/>
            <person name="Salamov A."/>
            <person name="Andreopoulos B."/>
            <person name="Baker S."/>
            <person name="Barry K."/>
            <person name="Bills G."/>
            <person name="Bluhm B."/>
            <person name="Cannon C."/>
            <person name="Castanera R."/>
            <person name="Culley D."/>
            <person name="Daum C."/>
            <person name="Ezra D."/>
            <person name="Gonzalez J."/>
            <person name="Henrissat B."/>
            <person name="Kuo A."/>
            <person name="Liang C."/>
            <person name="Lipzen A."/>
            <person name="Lutzoni F."/>
            <person name="Magnuson J."/>
            <person name="Mondo S."/>
            <person name="Nolan M."/>
            <person name="Ohm R."/>
            <person name="Pangilinan J."/>
            <person name="Park H.-J."/>
            <person name="Ramirez L."/>
            <person name="Alfaro M."/>
            <person name="Sun H."/>
            <person name="Tritt A."/>
            <person name="Yoshinaga Y."/>
            <person name="Zwiers L.-H."/>
            <person name="Turgeon B."/>
            <person name="Goodwin S."/>
            <person name="Spatafora J."/>
            <person name="Crous P."/>
            <person name="Grigoriev I."/>
        </authorList>
    </citation>
    <scope>NUCLEOTIDE SEQUENCE</scope>
    <source>
        <strain evidence="1 3">CBS 304.34</strain>
    </source>
</reference>
<protein>
    <submittedName>
        <fullName evidence="1 3">Uncharacterized protein</fullName>
    </submittedName>
</protein>
<sequence length="653" mass="72660">MTTIFSPTDVQDLVRLFQPTAVLNSSEHDGRTPPMSLLPSQSGKGFLVFTKVVQELERKLTEETKRIDVSTISQELDVSDVIVLRILKESPSQALFSRDKRHILPDSEVRRMRQQLLDSTSRRLVIKSALSHDKDLSPEGIDALVAGAGGGLLQLENPQSGSVHLTAVTYQSSVDNEIHTALQTSQTEAKSTRLLSEHFIGTPPLWYIFQRAEHMSTGDINLRGRVEMTESAVAYQPETYLVSMQDHTLEQLRAGAISHSSMEQFVELLPELYNDVSSVRTYFQTVLGDFGSFESKYAISQTWLEANRNNEVQKLVVDGYSYVASSIKENFPKELQAGILATETEGVISLIGEPPNATKVTAVKQYLIRDDYLQELTECILNASREQAKTQWARLEQDAGQECSLVDSGIFEEFSKGAKTQDDVTVLKAVFEKNEAQAKAVFAEQIATLESENETEFALFWSDRVLARLHVYRTSADAIVDPKLRGQLLELLQTHLVKELIPESLTRAQTRGLIRSKKTKKNTSKFTTAVRSASNLPAISSSLDKFAKKQGIDGPTPEVLAEKKSSQLKELIRGMKKDADGPRLFLTLVVVLLANRQAGIVYVTGKFAPKLMKLLKESMSGEEYEQLDKWKDAVKAGSLTAEDKAQMRALAAE</sequence>
<proteinExistence type="predicted"/>
<dbReference type="EMBL" id="MU003720">
    <property type="protein sequence ID" value="KAF2803031.1"/>
    <property type="molecule type" value="Genomic_DNA"/>
</dbReference>
<evidence type="ECO:0000313" key="1">
    <source>
        <dbReference type="EMBL" id="KAF2803031.1"/>
    </source>
</evidence>
<keyword evidence="2" id="KW-1185">Reference proteome</keyword>
<name>A0A6A6Y2J7_9PEZI</name>
<dbReference type="OrthoDB" id="3935714at2759"/>
<dbReference type="GeneID" id="54469486"/>
<evidence type="ECO:0000313" key="3">
    <source>
        <dbReference type="RefSeq" id="XP_033569995.1"/>
    </source>
</evidence>
<gene>
    <name evidence="1 3" type="ORF">BDZ99DRAFT_576574</name>
</gene>